<evidence type="ECO:0000313" key="4">
    <source>
        <dbReference type="EMBL" id="KAG7287870.1"/>
    </source>
</evidence>
<feature type="transmembrane region" description="Helical" evidence="2">
    <location>
        <begin position="192"/>
        <end position="216"/>
    </location>
</feature>
<keyword evidence="2" id="KW-0812">Transmembrane</keyword>
<dbReference type="Pfam" id="PF24840">
    <property type="entry name" value="NTF2_SigF"/>
    <property type="match status" value="2"/>
</dbReference>
<gene>
    <name evidence="4" type="ORF">NEMBOFW57_007387</name>
</gene>
<dbReference type="EMBL" id="JAHCVI010000003">
    <property type="protein sequence ID" value="KAG7287870.1"/>
    <property type="molecule type" value="Genomic_DNA"/>
</dbReference>
<feature type="compositionally biased region" description="Low complexity" evidence="1">
    <location>
        <begin position="130"/>
        <end position="148"/>
    </location>
</feature>
<feature type="domain" description="SigF-like NTF2-like" evidence="3">
    <location>
        <begin position="1"/>
        <end position="43"/>
    </location>
</feature>
<dbReference type="Proteomes" id="UP001197093">
    <property type="component" value="Unassembled WGS sequence"/>
</dbReference>
<feature type="region of interest" description="Disordered" evidence="1">
    <location>
        <begin position="130"/>
        <end position="160"/>
    </location>
</feature>
<keyword evidence="2" id="KW-0472">Membrane</keyword>
<keyword evidence="2" id="KW-1133">Transmembrane helix</keyword>
<accession>A0AAD4EVE7</accession>
<comment type="caution">
    <text evidence="4">The sequence shown here is derived from an EMBL/GenBank/DDBJ whole genome shotgun (WGS) entry which is preliminary data.</text>
</comment>
<keyword evidence="5" id="KW-1185">Reference proteome</keyword>
<organism evidence="4 5">
    <name type="scientific">Staphylotrichum longicolle</name>
    <dbReference type="NCBI Taxonomy" id="669026"/>
    <lineage>
        <taxon>Eukaryota</taxon>
        <taxon>Fungi</taxon>
        <taxon>Dikarya</taxon>
        <taxon>Ascomycota</taxon>
        <taxon>Pezizomycotina</taxon>
        <taxon>Sordariomycetes</taxon>
        <taxon>Sordariomycetidae</taxon>
        <taxon>Sordariales</taxon>
        <taxon>Chaetomiaceae</taxon>
        <taxon>Staphylotrichum</taxon>
    </lineage>
</organism>
<evidence type="ECO:0000256" key="2">
    <source>
        <dbReference type="SAM" id="Phobius"/>
    </source>
</evidence>
<evidence type="ECO:0000256" key="1">
    <source>
        <dbReference type="SAM" id="MobiDB-lite"/>
    </source>
</evidence>
<sequence length="226" mass="24872">MENPIDEVKDVVRALTQGSAEEQHDAIYRYFAPGAEFEHPFCHKILSPKIDLEIESCVMDEQANLIYLKIFQIFSIWFIPFYRAPVHLVTVLHLSPSTEPVNGHPPPPYDAAQDKLQAVQEGAEPSYAAVAAGEASASEGQQQPQQQQGDRSPSARGSGPKRYLIQKQEDLYQVNEFLKFVTLSPGSAVAGFLQLFATIFCVIGAAMLGPVMKAILPATSAKTKQR</sequence>
<dbReference type="InterPro" id="IPR057514">
    <property type="entry name" value="NTF2_SigF"/>
</dbReference>
<dbReference type="PANTHER" id="PTHR35393:SF1">
    <property type="entry name" value="SNOAL-LIKE DOMAIN-CONTAINING PROTEIN"/>
    <property type="match status" value="1"/>
</dbReference>
<feature type="domain" description="SigF-like NTF2-like" evidence="3">
    <location>
        <begin position="44"/>
        <end position="95"/>
    </location>
</feature>
<evidence type="ECO:0000313" key="5">
    <source>
        <dbReference type="Proteomes" id="UP001197093"/>
    </source>
</evidence>
<evidence type="ECO:0000259" key="3">
    <source>
        <dbReference type="Pfam" id="PF24840"/>
    </source>
</evidence>
<name>A0AAD4EVE7_9PEZI</name>
<dbReference type="AlphaFoldDB" id="A0AAD4EVE7"/>
<dbReference type="PANTHER" id="PTHR35393">
    <property type="entry name" value="CHROMOSOME 1, WHOLE GENOME SHOTGUN SEQUENCE"/>
    <property type="match status" value="1"/>
</dbReference>
<reference evidence="4" key="1">
    <citation type="submission" date="2023-02" db="EMBL/GenBank/DDBJ databases">
        <authorList>
            <person name="Palmer J.M."/>
        </authorList>
    </citation>
    <scope>NUCLEOTIDE SEQUENCE</scope>
    <source>
        <strain evidence="4">FW57</strain>
    </source>
</reference>
<proteinExistence type="predicted"/>
<protein>
    <recommendedName>
        <fullName evidence="3">SigF-like NTF2-like domain-containing protein</fullName>
    </recommendedName>
</protein>